<protein>
    <submittedName>
        <fullName evidence="1">Uncharacterized protein</fullName>
    </submittedName>
</protein>
<sequence length="62" mass="7370">MKIKNFRIHRKTQFDLGMKDIKPLVCIHKTYDGGCGSKRILLLAFDGWKPVFEFSNPFKYKY</sequence>
<evidence type="ECO:0000313" key="1">
    <source>
        <dbReference type="EMBL" id="BAM99123.1"/>
    </source>
</evidence>
<name>M4ZS01_9CAUD</name>
<accession>M4ZS01</accession>
<organism evidence="1 2">
    <name type="scientific">Bacillus phage PM1</name>
    <dbReference type="NCBI Taxonomy" id="547228"/>
    <lineage>
        <taxon>Viruses</taxon>
        <taxon>Duplodnaviria</taxon>
        <taxon>Heunggongvirae</taxon>
        <taxon>Uroviricota</taxon>
        <taxon>Caudoviricetes</taxon>
        <taxon>Pemunavirus</taxon>
        <taxon>Pemunavirus PM1</taxon>
    </lineage>
</organism>
<dbReference type="RefSeq" id="YP_007678069.1">
    <property type="nucleotide sequence ID" value="NC_020883.1"/>
</dbReference>
<evidence type="ECO:0000313" key="2">
    <source>
        <dbReference type="Proteomes" id="UP000011861"/>
    </source>
</evidence>
<dbReference type="OrthoDB" id="40772at10239"/>
<dbReference type="GeneID" id="15042064"/>
<dbReference type="KEGG" id="vg:15042064"/>
<dbReference type="Proteomes" id="UP000011861">
    <property type="component" value="Segment"/>
</dbReference>
<reference evidence="1 2" key="1">
    <citation type="journal article" date="2013" name="Virus Genes">
        <title>Complete nucleotide sequence of Bacillus subtilis (natto) bacteriophage PM1, a phage associated with disruption of food production.</title>
        <authorList>
            <person name="Umene K."/>
            <person name="Shiraishi A."/>
        </authorList>
    </citation>
    <scope>NUCLEOTIDE SEQUENCE [LARGE SCALE GENOMIC DNA]</scope>
    <source>
        <strain evidence="1">PM1</strain>
    </source>
</reference>
<dbReference type="EMBL" id="AB711120">
    <property type="protein sequence ID" value="BAM99123.1"/>
    <property type="molecule type" value="Genomic_DNA"/>
</dbReference>
<keyword evidence="2" id="KW-1185">Reference proteome</keyword>
<proteinExistence type="predicted"/>